<reference evidence="2" key="1">
    <citation type="submission" date="2023-03" db="EMBL/GenBank/DDBJ databases">
        <title>Mating type loci evolution in Malassezia.</title>
        <authorList>
            <person name="Coelho M.A."/>
        </authorList>
    </citation>
    <scope>NUCLEOTIDE SEQUENCE</scope>
    <source>
        <strain evidence="2">CBS 14135</strain>
    </source>
</reference>
<protein>
    <submittedName>
        <fullName evidence="2">Uncharacterized protein</fullName>
    </submittedName>
</protein>
<keyword evidence="3" id="KW-1185">Reference proteome</keyword>
<name>A0AAF0DTB6_9BASI</name>
<dbReference type="Proteomes" id="UP001216638">
    <property type="component" value="Chromosome 3"/>
</dbReference>
<proteinExistence type="predicted"/>
<feature type="compositionally biased region" description="Basic and acidic residues" evidence="1">
    <location>
        <begin position="608"/>
        <end position="621"/>
    </location>
</feature>
<gene>
    <name evidence="2" type="ORF">MBRA1_002509</name>
</gene>
<feature type="region of interest" description="Disordered" evidence="1">
    <location>
        <begin position="355"/>
        <end position="374"/>
    </location>
</feature>
<evidence type="ECO:0000313" key="3">
    <source>
        <dbReference type="Proteomes" id="UP001216638"/>
    </source>
</evidence>
<evidence type="ECO:0000256" key="1">
    <source>
        <dbReference type="SAM" id="MobiDB-lite"/>
    </source>
</evidence>
<organism evidence="2 3">
    <name type="scientific">Malassezia brasiliensis</name>
    <dbReference type="NCBI Taxonomy" id="1821822"/>
    <lineage>
        <taxon>Eukaryota</taxon>
        <taxon>Fungi</taxon>
        <taxon>Dikarya</taxon>
        <taxon>Basidiomycota</taxon>
        <taxon>Ustilaginomycotina</taxon>
        <taxon>Malasseziomycetes</taxon>
        <taxon>Malasseziales</taxon>
        <taxon>Malasseziaceae</taxon>
        <taxon>Malassezia</taxon>
    </lineage>
</organism>
<accession>A0AAF0DTB6</accession>
<dbReference type="AlphaFoldDB" id="A0AAF0DTB6"/>
<dbReference type="EMBL" id="CP119953">
    <property type="protein sequence ID" value="WFC95855.1"/>
    <property type="molecule type" value="Genomic_DNA"/>
</dbReference>
<evidence type="ECO:0000313" key="2">
    <source>
        <dbReference type="EMBL" id="WFC95855.1"/>
    </source>
</evidence>
<feature type="region of interest" description="Disordered" evidence="1">
    <location>
        <begin position="575"/>
        <end position="627"/>
    </location>
</feature>
<sequence length="627" mass="68360">MAADAARALVRERLYVPLVLGELEPAGQVPYDLEPLAMLLDECLEMVEFRDAERAAEHKALCRAYDEQAAQTPAALASELEHTQFNYALALDAVAALQPDPDATCVEGRAAPLGSDAALDTLRAEHDAALDTLRAEHDAALEALRAEHNAALELLQKEHAEALAARTAAHDAALHTTHTEHAAALAAQMQAHTDALEAERTAHDDAQRNAAHAHDTALRTLQDEHTRATEALTAQHTDELQALRTAHAAALDTQRAEHAARTQAWDTERAQWVQAAEAASAQRAADARRIESLAATVDALARSVQQSDVLLASVRERVDAHEAWDAQHTRAYEALVERLATEQAQVEAHDAARAAAEQERDAAHAAAEAKTAHAHEAERRLAELQRDVEQTREVQADVAALQARAAHAEAEAAALRERAQEAEPLRVAAAQLQREVDELQTLVSMHKTSAKHAEQDHVRAEETIRELYVPSLPSTSNIYVLEHAARARDDELASLRDARQRHTEQIRALKAAEKSWRAERDAGGWHERIAQLELELSAKAEEVEEADTRILGALRENKRLAAQNKALQAKLAHAAAAPGGEARMAQPLADRTNRREAPPVSPGASPDKAGRGEARFRDRLARFKPAT</sequence>